<reference evidence="3" key="1">
    <citation type="submission" date="2022-11" db="EMBL/GenBank/DDBJ databases">
        <authorList>
            <person name="Somphong A."/>
            <person name="Phongsopitanun W."/>
        </authorList>
    </citation>
    <scope>NUCLEOTIDE SEQUENCE</scope>
    <source>
        <strain evidence="3">Pm04-4</strain>
    </source>
</reference>
<evidence type="ECO:0000256" key="2">
    <source>
        <dbReference type="SAM" id="Phobius"/>
    </source>
</evidence>
<dbReference type="Proteomes" id="UP001151002">
    <property type="component" value="Unassembled WGS sequence"/>
</dbReference>
<name>A0ABT4BDF5_9ACTN</name>
<feature type="transmembrane region" description="Helical" evidence="2">
    <location>
        <begin position="21"/>
        <end position="44"/>
    </location>
</feature>
<proteinExistence type="predicted"/>
<protein>
    <submittedName>
        <fullName evidence="3">PrgI family protein</fullName>
    </submittedName>
</protein>
<evidence type="ECO:0000256" key="1">
    <source>
        <dbReference type="SAM" id="MobiDB-lite"/>
    </source>
</evidence>
<dbReference type="Pfam" id="PF12666">
    <property type="entry name" value="PrgI"/>
    <property type="match status" value="1"/>
</dbReference>
<accession>A0ABT4BDF5</accession>
<dbReference type="InterPro" id="IPR024414">
    <property type="entry name" value="Uncharacterised_PrgI"/>
</dbReference>
<keyword evidence="2" id="KW-1133">Transmembrane helix</keyword>
<organism evidence="3 4">
    <name type="scientific">Paractinoplanes pyxinae</name>
    <dbReference type="NCBI Taxonomy" id="2997416"/>
    <lineage>
        <taxon>Bacteria</taxon>
        <taxon>Bacillati</taxon>
        <taxon>Actinomycetota</taxon>
        <taxon>Actinomycetes</taxon>
        <taxon>Micromonosporales</taxon>
        <taxon>Micromonosporaceae</taxon>
        <taxon>Paractinoplanes</taxon>
    </lineage>
</organism>
<evidence type="ECO:0000313" key="4">
    <source>
        <dbReference type="Proteomes" id="UP001151002"/>
    </source>
</evidence>
<keyword evidence="2" id="KW-0472">Membrane</keyword>
<keyword evidence="4" id="KW-1185">Reference proteome</keyword>
<feature type="transmembrane region" description="Helical" evidence="2">
    <location>
        <begin position="50"/>
        <end position="72"/>
    </location>
</feature>
<dbReference type="RefSeq" id="WP_267568584.1">
    <property type="nucleotide sequence ID" value="NZ_JAPNTZ010000018.1"/>
</dbReference>
<sequence length="314" mass="31944">MDTDFDVRARVPADIEAPDRIVANLTARQVAILAVAAAAGWLIVKAAGPLLPLPVLAVLMVPPAAMIAAIVLGRRDGLSLDAWLLAALRYRARPRRLAAAPQQVAAAPPWAPAAAPVPPPVVLRLPAHAIGDDGVIDVGDRATALVATTTVNVALRTGAEQAALVAGYARWLNALTGPVQIVVSARRVELDSHAQRLADTAPGLPHPALSAAASEHAAFLTELAAARDPLWRTVTIACTATGAGAARQARRSAEQTAAALAALGAATRVLDAGTTAAVLSAAVDPYPLGGASWPRSRPQDTITGPALTEPGGAA</sequence>
<evidence type="ECO:0000313" key="3">
    <source>
        <dbReference type="EMBL" id="MCY1144027.1"/>
    </source>
</evidence>
<keyword evidence="2" id="KW-0812">Transmembrane</keyword>
<dbReference type="EMBL" id="JAPNTZ010000018">
    <property type="protein sequence ID" value="MCY1144027.1"/>
    <property type="molecule type" value="Genomic_DNA"/>
</dbReference>
<comment type="caution">
    <text evidence="3">The sequence shown here is derived from an EMBL/GenBank/DDBJ whole genome shotgun (WGS) entry which is preliminary data.</text>
</comment>
<gene>
    <name evidence="3" type="ORF">OWR29_39040</name>
</gene>
<feature type="region of interest" description="Disordered" evidence="1">
    <location>
        <begin position="290"/>
        <end position="314"/>
    </location>
</feature>